<gene>
    <name evidence="2" type="ORF">E6C70_13880</name>
</gene>
<organism evidence="2 3">
    <name type="scientific">Orlajensenia flava</name>
    <dbReference type="NCBI Taxonomy" id="2565934"/>
    <lineage>
        <taxon>Bacteria</taxon>
        <taxon>Bacillati</taxon>
        <taxon>Actinomycetota</taxon>
        <taxon>Actinomycetes</taxon>
        <taxon>Micrococcales</taxon>
        <taxon>Microbacteriaceae</taxon>
        <taxon>Orlajensenia</taxon>
    </lineage>
</organism>
<name>A0A4S4FND7_9MICO</name>
<keyword evidence="1" id="KW-1133">Transmembrane helix</keyword>
<accession>A0A4S4FND7</accession>
<feature type="transmembrane region" description="Helical" evidence="1">
    <location>
        <begin position="44"/>
        <end position="63"/>
    </location>
</feature>
<sequence length="161" mass="16342">MGLEGWSDFNVATAGATAALAGLIIVAMSVNIKEAIQAETIPSRVAAAIAGLVLALVASLAALAPAQPVWALGLELLVPTLAAGTLQWRASGHIMAETTAPPGWRLPKVALGWLPIAAYLVASVTLMAGAPWGYGFAAAGGILAIISSVLLAWVVLVEILR</sequence>
<evidence type="ECO:0000256" key="1">
    <source>
        <dbReference type="SAM" id="Phobius"/>
    </source>
</evidence>
<keyword evidence="3" id="KW-1185">Reference proteome</keyword>
<reference evidence="2 3" key="1">
    <citation type="submission" date="2019-04" db="EMBL/GenBank/DDBJ databases">
        <authorList>
            <person name="Jiang L."/>
        </authorList>
    </citation>
    <scope>NUCLEOTIDE SEQUENCE [LARGE SCALE GENOMIC DNA]</scope>
    <source>
        <strain evidence="2 3">YIM 131861</strain>
    </source>
</reference>
<keyword evidence="1" id="KW-0812">Transmembrane</keyword>
<dbReference type="Proteomes" id="UP000307380">
    <property type="component" value="Unassembled WGS sequence"/>
</dbReference>
<dbReference type="EMBL" id="SSSN01000011">
    <property type="protein sequence ID" value="THG31372.1"/>
    <property type="molecule type" value="Genomic_DNA"/>
</dbReference>
<comment type="caution">
    <text evidence="2">The sequence shown here is derived from an EMBL/GenBank/DDBJ whole genome shotgun (WGS) entry which is preliminary data.</text>
</comment>
<protein>
    <submittedName>
        <fullName evidence="2">Uncharacterized protein</fullName>
    </submittedName>
</protein>
<evidence type="ECO:0000313" key="2">
    <source>
        <dbReference type="EMBL" id="THG31372.1"/>
    </source>
</evidence>
<keyword evidence="1" id="KW-0472">Membrane</keyword>
<dbReference type="RefSeq" id="WP_136425139.1">
    <property type="nucleotide sequence ID" value="NZ_OZ241748.1"/>
</dbReference>
<feature type="transmembrane region" description="Helical" evidence="1">
    <location>
        <begin position="69"/>
        <end position="88"/>
    </location>
</feature>
<feature type="transmembrane region" description="Helical" evidence="1">
    <location>
        <begin position="12"/>
        <end position="32"/>
    </location>
</feature>
<feature type="transmembrane region" description="Helical" evidence="1">
    <location>
        <begin position="109"/>
        <end position="130"/>
    </location>
</feature>
<feature type="transmembrane region" description="Helical" evidence="1">
    <location>
        <begin position="136"/>
        <end position="160"/>
    </location>
</feature>
<proteinExistence type="predicted"/>
<evidence type="ECO:0000313" key="3">
    <source>
        <dbReference type="Proteomes" id="UP000307380"/>
    </source>
</evidence>
<dbReference type="AlphaFoldDB" id="A0A4S4FND7"/>